<organism evidence="3 4">
    <name type="scientific">Parashewanella spongiae</name>
    <dbReference type="NCBI Taxonomy" id="342950"/>
    <lineage>
        <taxon>Bacteria</taxon>
        <taxon>Pseudomonadati</taxon>
        <taxon>Pseudomonadota</taxon>
        <taxon>Gammaproteobacteria</taxon>
        <taxon>Alteromonadales</taxon>
        <taxon>Shewanellaceae</taxon>
        <taxon>Parashewanella</taxon>
    </lineage>
</organism>
<feature type="signal peptide" evidence="2">
    <location>
        <begin position="1"/>
        <end position="17"/>
    </location>
</feature>
<feature type="chain" id="PRO_5017419263" description="Dystroglycan-type cadherin-like domain-containing protein" evidence="2">
    <location>
        <begin position="18"/>
        <end position="734"/>
    </location>
</feature>
<evidence type="ECO:0000313" key="3">
    <source>
        <dbReference type="EMBL" id="RJY06471.1"/>
    </source>
</evidence>
<dbReference type="AlphaFoldDB" id="A0A3A6T5S3"/>
<dbReference type="Gene3D" id="2.160.20.110">
    <property type="match status" value="1"/>
</dbReference>
<accession>A0A3A6T5S3</accession>
<proteinExistence type="predicted"/>
<name>A0A3A6T5S3_9GAMM</name>
<feature type="region of interest" description="Disordered" evidence="1">
    <location>
        <begin position="638"/>
        <end position="658"/>
    </location>
</feature>
<dbReference type="InterPro" id="IPR013783">
    <property type="entry name" value="Ig-like_fold"/>
</dbReference>
<reference evidence="3 4" key="1">
    <citation type="submission" date="2018-09" db="EMBL/GenBank/DDBJ databases">
        <title>Phylogeny of the Shewanellaceae, and recommendation for two new genera, Pseudoshewanella and Parashewanella.</title>
        <authorList>
            <person name="Wang G."/>
        </authorList>
    </citation>
    <scope>NUCLEOTIDE SEQUENCE [LARGE SCALE GENOMIC DNA]</scope>
    <source>
        <strain evidence="3 4">KCTC 22492</strain>
    </source>
</reference>
<gene>
    <name evidence="3" type="ORF">D5R81_17660</name>
</gene>
<dbReference type="EMBL" id="QYYH01000161">
    <property type="protein sequence ID" value="RJY06471.1"/>
    <property type="molecule type" value="Genomic_DNA"/>
</dbReference>
<dbReference type="RefSeq" id="WP_121854934.1">
    <property type="nucleotide sequence ID" value="NZ_CP037952.1"/>
</dbReference>
<dbReference type="Proteomes" id="UP000273022">
    <property type="component" value="Unassembled WGS sequence"/>
</dbReference>
<keyword evidence="2" id="KW-0732">Signal</keyword>
<feature type="region of interest" description="Disordered" evidence="1">
    <location>
        <begin position="21"/>
        <end position="45"/>
    </location>
</feature>
<evidence type="ECO:0000256" key="1">
    <source>
        <dbReference type="SAM" id="MobiDB-lite"/>
    </source>
</evidence>
<dbReference type="Gene3D" id="2.60.40.10">
    <property type="entry name" value="Immunoglobulins"/>
    <property type="match status" value="1"/>
</dbReference>
<keyword evidence="4" id="KW-1185">Reference proteome</keyword>
<comment type="caution">
    <text evidence="3">The sequence shown here is derived from an EMBL/GenBank/DDBJ whole genome shotgun (WGS) entry which is preliminary data.</text>
</comment>
<evidence type="ECO:0000313" key="4">
    <source>
        <dbReference type="Proteomes" id="UP000273022"/>
    </source>
</evidence>
<sequence>MKINGLLLLLTISGAIAIQGCGGSDDKTEPSSTTPPPPVVQQPKKPELSITGESTLTIPLNQLFTLEFNNTGDAVESCTISPQLPSDLKSQKIGGTCVVLGTPTQAFEATTYTVTGINDVGNSQVEFTMGANHPAPLLASLPAEPFELNDRQQFHLEILTLSDSGFITDCTISPALPSGIGLSMDNGVCSIAGMPTAGSPLTEYTVTATNSGGSDSVSFSIIVNEISQYTGDGPDPFAFDYVAVVSENDKPSTSPVSLRTEIADIDSTLYIQSSGFPNLISQVRTSNNQNFTEPSDIAQLFELFVDPSTGEVEVRLQKQLNFETDAAFYEIDLQLGDDEQTLLVRLYDLQKGTEAEPLTISSYSELVSFAQGHFVSEAIGFDEIQLGGHENSQQQNVDNLFVSLDRDIDATMSKDSLWSAIALHGTINGRHHVIQNLHVDTLGFVNNINNVQNGKIKNIGFDNVKMKSQFISMSKGRIDTLYISGIATPEHATNMRVAPIRAAQDAIRKVYTNIYFDIGHINSLNRLELGSIFSGIASFFFFESAYSNGAVNASIPSNFSTVSIGGLVGFPTFSYSERFRESLFLSAIDFQIQGTGDRLFVGGLAGKHIQYPDGDTTSNDYRWRFVTDRNAPEIIRHVGNYDRDGNNDGMADENTTDTGRDMSGAGISEVQLKQAATFTGKWIEADSHFDITNGEYPVLKGMPYPHTEGASWLTHEDPGIAHQRATYNDYLTKP</sequence>
<dbReference type="OrthoDB" id="218680at2"/>
<protein>
    <recommendedName>
        <fullName evidence="5">Dystroglycan-type cadherin-like domain-containing protein</fullName>
    </recommendedName>
</protein>
<evidence type="ECO:0000256" key="2">
    <source>
        <dbReference type="SAM" id="SignalP"/>
    </source>
</evidence>
<evidence type="ECO:0008006" key="5">
    <source>
        <dbReference type="Google" id="ProtNLM"/>
    </source>
</evidence>
<dbReference type="PROSITE" id="PS51257">
    <property type="entry name" value="PROKAR_LIPOPROTEIN"/>
    <property type="match status" value="1"/>
</dbReference>